<keyword evidence="4 7" id="KW-0862">Zinc</keyword>
<dbReference type="GO" id="GO:0070403">
    <property type="term" value="F:NAD+ binding"/>
    <property type="evidence" value="ECO:0007669"/>
    <property type="project" value="InterPro"/>
</dbReference>
<dbReference type="InterPro" id="IPR026590">
    <property type="entry name" value="Ssirtuin_cat_dom"/>
</dbReference>
<dbReference type="SUPFAM" id="SSF52467">
    <property type="entry name" value="DHS-like NAD/FAD-binding domain"/>
    <property type="match status" value="1"/>
</dbReference>
<dbReference type="EC" id="2.3.1.286" evidence="1"/>
<dbReference type="InterPro" id="IPR029035">
    <property type="entry name" value="DHS-like_NAD/FAD-binding_dom"/>
</dbReference>
<dbReference type="PANTHER" id="PTHR11085:SF12">
    <property type="entry name" value="NAD-DEPENDENT PROTEIN DEACYLASE SIRTUIN-6"/>
    <property type="match status" value="1"/>
</dbReference>
<feature type="domain" description="Deacetylase sirtuin-type" evidence="8">
    <location>
        <begin position="27"/>
        <end position="296"/>
    </location>
</feature>
<evidence type="ECO:0000256" key="6">
    <source>
        <dbReference type="ARBA" id="ARBA00038170"/>
    </source>
</evidence>
<dbReference type="GO" id="GO:0046872">
    <property type="term" value="F:metal ion binding"/>
    <property type="evidence" value="ECO:0007669"/>
    <property type="project" value="UniProtKB-KW"/>
</dbReference>
<protein>
    <recommendedName>
        <fullName evidence="1">protein acetyllysine N-acetyltransferase</fullName>
        <ecNumber evidence="1">2.3.1.286</ecNumber>
    </recommendedName>
</protein>
<evidence type="ECO:0000313" key="11">
    <source>
        <dbReference type="WBParaSite" id="Smp_210340.1"/>
    </source>
</evidence>
<evidence type="ECO:0000313" key="9">
    <source>
        <dbReference type="EMBL" id="AGT95751.1"/>
    </source>
</evidence>
<dbReference type="AlphaFoldDB" id="T1VXV7"/>
<dbReference type="FunFam" id="3.40.50.1220:FF:000038">
    <property type="entry name" value="NAD-dependent protein deacetylase sirtuin-6 isoform X2"/>
    <property type="match status" value="1"/>
</dbReference>
<dbReference type="GO" id="GO:0000122">
    <property type="term" value="P:negative regulation of transcription by RNA polymerase II"/>
    <property type="evidence" value="ECO:0007669"/>
    <property type="project" value="TreeGrafter"/>
</dbReference>
<organism evidence="9">
    <name type="scientific">Schistosoma mansoni</name>
    <name type="common">Blood fluke</name>
    <dbReference type="NCBI Taxonomy" id="6183"/>
    <lineage>
        <taxon>Eukaryota</taxon>
        <taxon>Metazoa</taxon>
        <taxon>Spiralia</taxon>
        <taxon>Lophotrochozoa</taxon>
        <taxon>Platyhelminthes</taxon>
        <taxon>Trematoda</taxon>
        <taxon>Digenea</taxon>
        <taxon>Strigeidida</taxon>
        <taxon>Schistosomatoidea</taxon>
        <taxon>Schistosomatidae</taxon>
        <taxon>Schistosoma</taxon>
    </lineage>
</organism>
<keyword evidence="5" id="KW-0520">NAD</keyword>
<dbReference type="EMBL" id="KC993856">
    <property type="protein sequence ID" value="AGT95751.1"/>
    <property type="molecule type" value="mRNA"/>
</dbReference>
<dbReference type="InterPro" id="IPR050134">
    <property type="entry name" value="NAD-dep_sirtuin_deacylases"/>
</dbReference>
<gene>
    <name evidence="9" type="primary">Sirt6</name>
</gene>
<feature type="binding site" evidence="7">
    <location>
        <position position="176"/>
    </location>
    <ligand>
        <name>Zn(2+)</name>
        <dbReference type="ChEBI" id="CHEBI:29105"/>
    </ligand>
</feature>
<dbReference type="Proteomes" id="UP000008854">
    <property type="component" value="Unassembled WGS sequence"/>
</dbReference>
<dbReference type="WBParaSite" id="Smp_210340.1">
    <property type="protein sequence ID" value="Smp_210340.1"/>
    <property type="gene ID" value="Smp_210340"/>
</dbReference>
<dbReference type="PROSITE" id="PS50305">
    <property type="entry name" value="SIRTUIN"/>
    <property type="match status" value="1"/>
</dbReference>
<reference evidence="9" key="2">
    <citation type="submission" date="2013-04" db="EMBL/GenBank/DDBJ databases">
        <title>Schistosoma mansoni sirtuins as chemotherapeutic targets.</title>
        <authorList>
            <person name="Lancelot J."/>
            <person name="Caby S."/>
            <person name="Dubois-Abdesselem F."/>
            <person name="Vanderstraete M."/>
            <person name="Trolet J."/>
            <person name="Nahum L."/>
            <person name="Oliveira G."/>
            <person name="Jung M."/>
            <person name="Pierce R.J."/>
        </authorList>
    </citation>
    <scope>NUCLEOTIDE SEQUENCE</scope>
</reference>
<dbReference type="Pfam" id="PF02146">
    <property type="entry name" value="SIR2"/>
    <property type="match status" value="1"/>
</dbReference>
<proteinExistence type="evidence at transcript level"/>
<keyword evidence="3 7" id="KW-0479">Metal-binding</keyword>
<dbReference type="Gene3D" id="2.20.28.200">
    <property type="match status" value="1"/>
</dbReference>
<feature type="binding site" evidence="7">
    <location>
        <position position="166"/>
    </location>
    <ligand>
        <name>Zn(2+)</name>
        <dbReference type="ChEBI" id="CHEBI:29105"/>
    </ligand>
</feature>
<evidence type="ECO:0000259" key="8">
    <source>
        <dbReference type="PROSITE" id="PS50305"/>
    </source>
</evidence>
<keyword evidence="10" id="KW-1185">Reference proteome</keyword>
<evidence type="ECO:0000256" key="4">
    <source>
        <dbReference type="ARBA" id="ARBA00022833"/>
    </source>
</evidence>
<keyword evidence="2" id="KW-0808">Transferase</keyword>
<evidence type="ECO:0000256" key="5">
    <source>
        <dbReference type="ARBA" id="ARBA00023027"/>
    </source>
</evidence>
<accession>T1VXV7</accession>
<dbReference type="GO" id="GO:0005634">
    <property type="term" value="C:nucleus"/>
    <property type="evidence" value="ECO:0007669"/>
    <property type="project" value="TreeGrafter"/>
</dbReference>
<evidence type="ECO:0000256" key="7">
    <source>
        <dbReference type="PROSITE-ProRule" id="PRU00236"/>
    </source>
</evidence>
<dbReference type="PANTHER" id="PTHR11085">
    <property type="entry name" value="NAD-DEPENDENT PROTEIN DEACYLASE SIRTUIN-5, MITOCHONDRIAL-RELATED"/>
    <property type="match status" value="1"/>
</dbReference>
<dbReference type="InParanoid" id="T1VXV7"/>
<comment type="similarity">
    <text evidence="6">Belongs to the sirtuin family. Class IV subfamily.</text>
</comment>
<name>T1VXV7_SCHMA</name>
<evidence type="ECO:0000256" key="1">
    <source>
        <dbReference type="ARBA" id="ARBA00012928"/>
    </source>
</evidence>
<evidence type="ECO:0000256" key="3">
    <source>
        <dbReference type="ARBA" id="ARBA00022723"/>
    </source>
</evidence>
<reference evidence="11" key="3">
    <citation type="submission" date="2018-12" db="UniProtKB">
        <authorList>
            <consortium name="WormBaseParasite"/>
        </authorList>
    </citation>
    <scope>IDENTIFICATION</scope>
    <source>
        <strain evidence="11">Puerto Rican</strain>
    </source>
</reference>
<dbReference type="FunCoup" id="T1VXV7">
    <property type="interactions" value="754"/>
</dbReference>
<sequence length="386" mass="42809">MSVDYASKLSYYPNKGVCGLPEVLDDDSQLDLKLTELANLVRQSTYIVVHTGAGISTSVGIPDFRGPRGVWTLEKVGKKSKLSVPFEKVVPSLTHRALVELEKHDVVKFLVTQNIDGLHLRSGFPRDRLAILHGDMFLDTCSACGTLYARSTPSGSVGLRQSSVVCTYLKHNKRCCRGKLRDTILDWEDDLPLLDYNLAVEHSKKADLHICIGSSLQMFPAAGFPLTNVCKTVNNRNTNNRPFIRNGYKIESSKNLDSKLVIINLQPTKMDKYATLNINAPADFVMKVLCEKLDILLPSTSALNDSLYSSVIVLRSIHSNLKEPCPWRILPHPTNKHTLLIVQTSSQCMELKTKKDDGTSCLQSENVPNGSCSAISFQLSKLESTF</sequence>
<dbReference type="InterPro" id="IPR003000">
    <property type="entry name" value="Sirtuin"/>
</dbReference>
<feature type="binding site" evidence="7">
    <location>
        <position position="141"/>
    </location>
    <ligand>
        <name>Zn(2+)</name>
        <dbReference type="ChEBI" id="CHEBI:29105"/>
    </ligand>
</feature>
<dbReference type="GO" id="GO:0003714">
    <property type="term" value="F:transcription corepressor activity"/>
    <property type="evidence" value="ECO:0007669"/>
    <property type="project" value="TreeGrafter"/>
</dbReference>
<dbReference type="GO" id="GO:0046969">
    <property type="term" value="F:histone H3K9 deacetylase activity, NAD-dependent"/>
    <property type="evidence" value="ECO:0007669"/>
    <property type="project" value="TreeGrafter"/>
</dbReference>
<feature type="binding site" evidence="7">
    <location>
        <position position="144"/>
    </location>
    <ligand>
        <name>Zn(2+)</name>
        <dbReference type="ChEBI" id="CHEBI:29105"/>
    </ligand>
</feature>
<feature type="active site" description="Proton acceptor" evidence="7">
    <location>
        <position position="133"/>
    </location>
</feature>
<reference evidence="10" key="1">
    <citation type="journal article" date="2012" name="PLoS Negl. Trop. Dis.">
        <title>A systematically improved high quality genome and transcriptome of the human blood fluke Schistosoma mansoni.</title>
        <authorList>
            <person name="Protasio A.V."/>
            <person name="Tsai I.J."/>
            <person name="Babbage A."/>
            <person name="Nichol S."/>
            <person name="Hunt M."/>
            <person name="Aslett M.A."/>
            <person name="De Silva N."/>
            <person name="Velarde G.S."/>
            <person name="Anderson T.J."/>
            <person name="Clark R.C."/>
            <person name="Davidson C."/>
            <person name="Dillon G.P."/>
            <person name="Holroyd N.E."/>
            <person name="LoVerde P.T."/>
            <person name="Lloyd C."/>
            <person name="McQuillan J."/>
            <person name="Oliveira G."/>
            <person name="Otto T.D."/>
            <person name="Parker-Manuel S.J."/>
            <person name="Quail M.A."/>
            <person name="Wilson R.A."/>
            <person name="Zerlotini A."/>
            <person name="Dunne D.W."/>
            <person name="Berriman M."/>
        </authorList>
    </citation>
    <scope>NUCLEOTIDE SEQUENCE [LARGE SCALE GENOMIC DNA]</scope>
    <source>
        <strain evidence="10">Puerto Rican</strain>
    </source>
</reference>
<dbReference type="STRING" id="6183.T1VXV7"/>
<evidence type="ECO:0000313" key="10">
    <source>
        <dbReference type="Proteomes" id="UP000008854"/>
    </source>
</evidence>
<dbReference type="Gene3D" id="3.40.50.1220">
    <property type="entry name" value="TPP-binding domain"/>
    <property type="match status" value="1"/>
</dbReference>
<evidence type="ECO:0000256" key="2">
    <source>
        <dbReference type="ARBA" id="ARBA00022679"/>
    </source>
</evidence>